<name>A0AAD4MWT1_9BILA</name>
<organism evidence="1 2">
    <name type="scientific">Ditylenchus destructor</name>
    <dbReference type="NCBI Taxonomy" id="166010"/>
    <lineage>
        <taxon>Eukaryota</taxon>
        <taxon>Metazoa</taxon>
        <taxon>Ecdysozoa</taxon>
        <taxon>Nematoda</taxon>
        <taxon>Chromadorea</taxon>
        <taxon>Rhabditida</taxon>
        <taxon>Tylenchina</taxon>
        <taxon>Tylenchomorpha</taxon>
        <taxon>Sphaerularioidea</taxon>
        <taxon>Anguinidae</taxon>
        <taxon>Anguininae</taxon>
        <taxon>Ditylenchus</taxon>
    </lineage>
</organism>
<evidence type="ECO:0000313" key="1">
    <source>
        <dbReference type="EMBL" id="KAI1706476.1"/>
    </source>
</evidence>
<accession>A0AAD4MWT1</accession>
<reference evidence="1" key="1">
    <citation type="submission" date="2022-01" db="EMBL/GenBank/DDBJ databases">
        <title>Genome Sequence Resource for Two Populations of Ditylenchus destructor, the Migratory Endoparasitic Phytonematode.</title>
        <authorList>
            <person name="Zhang H."/>
            <person name="Lin R."/>
            <person name="Xie B."/>
        </authorList>
    </citation>
    <scope>NUCLEOTIDE SEQUENCE</scope>
    <source>
        <strain evidence="1">BazhouSP</strain>
    </source>
</reference>
<proteinExistence type="predicted"/>
<dbReference type="EMBL" id="JAKKPZ010000047">
    <property type="protein sequence ID" value="KAI1706476.1"/>
    <property type="molecule type" value="Genomic_DNA"/>
</dbReference>
<dbReference type="AlphaFoldDB" id="A0AAD4MWT1"/>
<dbReference type="Proteomes" id="UP001201812">
    <property type="component" value="Unassembled WGS sequence"/>
</dbReference>
<protein>
    <recommendedName>
        <fullName evidence="3">F-box domain-containing protein</fullName>
    </recommendedName>
</protein>
<sequence length="398" mass="46531">MQMFPVTTHTVFISQLFLSKKTLSACWKALRVYQISKNFILSIQNELRIPNDTCPILRMLSTETLLEILRHFTRKELSQIFYLVNRQFHQLATSLKHMPAIHNIQEILFSSPNHIQRGRPNTITIASPYSGDGYCGPYTVDQLVVPGPFIRFRQVYIHRTQPETTVKFMEEIKESFIGCKLHSSIPNKKHLCYLLDNVFHSQISIKLTPMNWMSGTDLIHETKGMLNCNKLELHWHNRFTSFLPINGLFNWLRANGTQGGEFHLANKHLILVHYPCQVIQEVVQQIRQDFENKIPTALNCVITFVECAENHQSLEEEDFFEFTLDDKPTGQRLSLFKHHEVVGQISDRAYRLWHRRVDNETSDARILSCLQNRIEFGPVAEFDNEFYSFDYPMNQDID</sequence>
<keyword evidence="2" id="KW-1185">Reference proteome</keyword>
<evidence type="ECO:0008006" key="3">
    <source>
        <dbReference type="Google" id="ProtNLM"/>
    </source>
</evidence>
<evidence type="ECO:0000313" key="2">
    <source>
        <dbReference type="Proteomes" id="UP001201812"/>
    </source>
</evidence>
<gene>
    <name evidence="1" type="ORF">DdX_12935</name>
</gene>
<comment type="caution">
    <text evidence="1">The sequence shown here is derived from an EMBL/GenBank/DDBJ whole genome shotgun (WGS) entry which is preliminary data.</text>
</comment>